<protein>
    <submittedName>
        <fullName evidence="1">Unnamed protein product</fullName>
    </submittedName>
</protein>
<organism evidence="1 2">
    <name type="scientific">Ambrosiozyma monospora</name>
    <name type="common">Yeast</name>
    <name type="synonym">Endomycopsis monosporus</name>
    <dbReference type="NCBI Taxonomy" id="43982"/>
    <lineage>
        <taxon>Eukaryota</taxon>
        <taxon>Fungi</taxon>
        <taxon>Dikarya</taxon>
        <taxon>Ascomycota</taxon>
        <taxon>Saccharomycotina</taxon>
        <taxon>Pichiomycetes</taxon>
        <taxon>Pichiales</taxon>
        <taxon>Pichiaceae</taxon>
        <taxon>Ambrosiozyma</taxon>
    </lineage>
</organism>
<reference evidence="1" key="1">
    <citation type="submission" date="2023-04" db="EMBL/GenBank/DDBJ databases">
        <title>Ambrosiozyma monospora NBRC 10751.</title>
        <authorList>
            <person name="Ichikawa N."/>
            <person name="Sato H."/>
            <person name="Tonouchi N."/>
        </authorList>
    </citation>
    <scope>NUCLEOTIDE SEQUENCE</scope>
    <source>
        <strain evidence="1">NBRC 10751</strain>
    </source>
</reference>
<dbReference type="EMBL" id="BSXS01013066">
    <property type="protein sequence ID" value="GMF03497.1"/>
    <property type="molecule type" value="Genomic_DNA"/>
</dbReference>
<proteinExistence type="predicted"/>
<accession>A0ACB5U6T0</accession>
<sequence length="243" mass="26179">MIFSANLLSRRKAAKAKAQHTQGSSTGPTSKHFKKQEVISLDSDEEPEEKVKPPAKRKAKSKPVYDDDDDFIVGDDVVGKDDFVVEDEPKPKKAKVTKSPARKTKAAKPKAKTSTPVSSDASSDGPSAQEILKTIPDADPSYLESEMEGLNFFQIQALKAKSAPSSNSREIPEGRPNCLNGLTVVFTGVLPSIDRGHCEMLASRYGAKVTKSISGKTSLVVIGREAGPKKIATIKQKKIKCIG</sequence>
<comment type="caution">
    <text evidence="1">The sequence shown here is derived from an EMBL/GenBank/DDBJ whole genome shotgun (WGS) entry which is preliminary data.</text>
</comment>
<name>A0ACB5U6T0_AMBMO</name>
<gene>
    <name evidence="1" type="ORF">Amon02_001180600</name>
</gene>
<evidence type="ECO:0000313" key="1">
    <source>
        <dbReference type="EMBL" id="GMF03497.1"/>
    </source>
</evidence>
<keyword evidence="2" id="KW-1185">Reference proteome</keyword>
<evidence type="ECO:0000313" key="2">
    <source>
        <dbReference type="Proteomes" id="UP001165064"/>
    </source>
</evidence>
<dbReference type="Proteomes" id="UP001165064">
    <property type="component" value="Unassembled WGS sequence"/>
</dbReference>